<evidence type="ECO:0000256" key="10">
    <source>
        <dbReference type="ARBA" id="ARBA00048743"/>
    </source>
</evidence>
<evidence type="ECO:0000256" key="11">
    <source>
        <dbReference type="ARBA" id="ARBA00057735"/>
    </source>
</evidence>
<dbReference type="EMBL" id="WTYW01000001">
    <property type="protein sequence ID" value="MXO85323.1"/>
    <property type="molecule type" value="Genomic_DNA"/>
</dbReference>
<evidence type="ECO:0000256" key="5">
    <source>
        <dbReference type="ARBA" id="ARBA00022727"/>
    </source>
</evidence>
<dbReference type="CDD" id="cd01672">
    <property type="entry name" value="TMPK"/>
    <property type="match status" value="1"/>
</dbReference>
<evidence type="ECO:0000313" key="15">
    <source>
        <dbReference type="Proteomes" id="UP000433104"/>
    </source>
</evidence>
<dbReference type="AlphaFoldDB" id="A0A844ZDL6"/>
<evidence type="ECO:0000256" key="4">
    <source>
        <dbReference type="ARBA" id="ARBA00022679"/>
    </source>
</evidence>
<dbReference type="SUPFAM" id="SSF52540">
    <property type="entry name" value="P-loop containing nucleoside triphosphate hydrolases"/>
    <property type="match status" value="1"/>
</dbReference>
<keyword evidence="5 12" id="KW-0545">Nucleotide biosynthesis</keyword>
<evidence type="ECO:0000256" key="2">
    <source>
        <dbReference type="ARBA" id="ARBA00012980"/>
    </source>
</evidence>
<dbReference type="GO" id="GO:0005829">
    <property type="term" value="C:cytosol"/>
    <property type="evidence" value="ECO:0007669"/>
    <property type="project" value="TreeGrafter"/>
</dbReference>
<comment type="caution">
    <text evidence="14">The sequence shown here is derived from an EMBL/GenBank/DDBJ whole genome shotgun (WGS) entry which is preliminary data.</text>
</comment>
<keyword evidence="7 12" id="KW-0418">Kinase</keyword>
<evidence type="ECO:0000256" key="12">
    <source>
        <dbReference type="HAMAP-Rule" id="MF_00165"/>
    </source>
</evidence>
<evidence type="ECO:0000256" key="9">
    <source>
        <dbReference type="ARBA" id="ARBA00029962"/>
    </source>
</evidence>
<evidence type="ECO:0000256" key="6">
    <source>
        <dbReference type="ARBA" id="ARBA00022741"/>
    </source>
</evidence>
<dbReference type="InterPro" id="IPR027417">
    <property type="entry name" value="P-loop_NTPase"/>
</dbReference>
<keyword evidence="6 12" id="KW-0547">Nucleotide-binding</keyword>
<proteinExistence type="inferred from homology"/>
<name>A0A844ZDL6_9SPHN</name>
<sequence>MTYPQVGKGFFIALEGGEGTGKTTQAGLLVEALRGAGQDVVHTREPGGTEGAEAIRKLLLDPPAGGWGIRAEALLFAAARADHVDKLIGPALAAGKWVVCDRFIDSSRAYQGHAGSLGDELIRQLHLAGSTGLRPDVTLLFDVSDVNVAERLMSRDRGRSDAIGGRDPAFHARVREGFRNLADGDDSVIIIDGNGAPELVHRSVMAALKPFLEERD</sequence>
<evidence type="ECO:0000259" key="13">
    <source>
        <dbReference type="Pfam" id="PF02223"/>
    </source>
</evidence>
<accession>A0A844ZDL6</accession>
<dbReference type="PROSITE" id="PS01331">
    <property type="entry name" value="THYMIDYLATE_KINASE"/>
    <property type="match status" value="1"/>
</dbReference>
<dbReference type="Proteomes" id="UP000433104">
    <property type="component" value="Unassembled WGS sequence"/>
</dbReference>
<dbReference type="HAMAP" id="MF_00165">
    <property type="entry name" value="Thymidylate_kinase"/>
    <property type="match status" value="1"/>
</dbReference>
<dbReference type="GO" id="GO:0006227">
    <property type="term" value="P:dUDP biosynthetic process"/>
    <property type="evidence" value="ECO:0007669"/>
    <property type="project" value="TreeGrafter"/>
</dbReference>
<comment type="similarity">
    <text evidence="1 12">Belongs to the thymidylate kinase family.</text>
</comment>
<evidence type="ECO:0000256" key="8">
    <source>
        <dbReference type="ARBA" id="ARBA00022840"/>
    </source>
</evidence>
<organism evidence="14 15">
    <name type="scientific">Parapontixanthobacter aurantiacus</name>
    <dbReference type="NCBI Taxonomy" id="1463599"/>
    <lineage>
        <taxon>Bacteria</taxon>
        <taxon>Pseudomonadati</taxon>
        <taxon>Pseudomonadota</taxon>
        <taxon>Alphaproteobacteria</taxon>
        <taxon>Sphingomonadales</taxon>
        <taxon>Erythrobacteraceae</taxon>
        <taxon>Parapontixanthobacter</taxon>
    </lineage>
</organism>
<dbReference type="GO" id="GO:0006235">
    <property type="term" value="P:dTTP biosynthetic process"/>
    <property type="evidence" value="ECO:0007669"/>
    <property type="project" value="UniProtKB-UniRule"/>
</dbReference>
<dbReference type="Pfam" id="PF02223">
    <property type="entry name" value="Thymidylate_kin"/>
    <property type="match status" value="1"/>
</dbReference>
<protein>
    <recommendedName>
        <fullName evidence="3 12">Thymidylate kinase</fullName>
        <ecNumber evidence="2 12">2.7.4.9</ecNumber>
    </recommendedName>
    <alternativeName>
        <fullName evidence="9 12">dTMP kinase</fullName>
    </alternativeName>
</protein>
<dbReference type="NCBIfam" id="TIGR00041">
    <property type="entry name" value="DTMP_kinase"/>
    <property type="match status" value="1"/>
</dbReference>
<evidence type="ECO:0000256" key="7">
    <source>
        <dbReference type="ARBA" id="ARBA00022777"/>
    </source>
</evidence>
<feature type="domain" description="Thymidylate kinase-like" evidence="13">
    <location>
        <begin position="14"/>
        <end position="203"/>
    </location>
</feature>
<dbReference type="GO" id="GO:0006233">
    <property type="term" value="P:dTDP biosynthetic process"/>
    <property type="evidence" value="ECO:0007669"/>
    <property type="project" value="InterPro"/>
</dbReference>
<feature type="binding site" evidence="12">
    <location>
        <begin position="16"/>
        <end position="23"/>
    </location>
    <ligand>
        <name>ATP</name>
        <dbReference type="ChEBI" id="CHEBI:30616"/>
    </ligand>
</feature>
<dbReference type="InterPro" id="IPR018094">
    <property type="entry name" value="Thymidylate_kinase"/>
</dbReference>
<dbReference type="Gene3D" id="3.40.50.300">
    <property type="entry name" value="P-loop containing nucleotide triphosphate hydrolases"/>
    <property type="match status" value="1"/>
</dbReference>
<evidence type="ECO:0000313" key="14">
    <source>
        <dbReference type="EMBL" id="MXO85323.1"/>
    </source>
</evidence>
<dbReference type="PANTHER" id="PTHR10344:SF4">
    <property type="entry name" value="UMP-CMP KINASE 2, MITOCHONDRIAL"/>
    <property type="match status" value="1"/>
</dbReference>
<dbReference type="RefSeq" id="WP_160681734.1">
    <property type="nucleotide sequence ID" value="NZ_WTYW01000001.1"/>
</dbReference>
<dbReference type="InterPro" id="IPR039430">
    <property type="entry name" value="Thymidylate_kin-like_dom"/>
</dbReference>
<keyword evidence="4 12" id="KW-0808">Transferase</keyword>
<keyword evidence="15" id="KW-1185">Reference proteome</keyword>
<dbReference type="EC" id="2.7.4.9" evidence="2 12"/>
<comment type="catalytic activity">
    <reaction evidence="10 12">
        <text>dTMP + ATP = dTDP + ADP</text>
        <dbReference type="Rhea" id="RHEA:13517"/>
        <dbReference type="ChEBI" id="CHEBI:30616"/>
        <dbReference type="ChEBI" id="CHEBI:58369"/>
        <dbReference type="ChEBI" id="CHEBI:63528"/>
        <dbReference type="ChEBI" id="CHEBI:456216"/>
        <dbReference type="EC" id="2.7.4.9"/>
    </reaction>
</comment>
<reference evidence="14 15" key="1">
    <citation type="submission" date="2019-12" db="EMBL/GenBank/DDBJ databases">
        <title>Genomic-based taxomic classification of the family Erythrobacteraceae.</title>
        <authorList>
            <person name="Xu L."/>
        </authorList>
    </citation>
    <scope>NUCLEOTIDE SEQUENCE [LARGE SCALE GENOMIC DNA]</scope>
    <source>
        <strain evidence="14 15">MCCC 1A09962</strain>
    </source>
</reference>
<dbReference type="GO" id="GO:0004798">
    <property type="term" value="F:dTMP kinase activity"/>
    <property type="evidence" value="ECO:0007669"/>
    <property type="project" value="UniProtKB-UniRule"/>
</dbReference>
<comment type="function">
    <text evidence="11 12">Phosphorylation of dTMP to form dTDP in both de novo and salvage pathways of dTTP synthesis.</text>
</comment>
<dbReference type="GO" id="GO:0005524">
    <property type="term" value="F:ATP binding"/>
    <property type="evidence" value="ECO:0007669"/>
    <property type="project" value="UniProtKB-UniRule"/>
</dbReference>
<evidence type="ECO:0000256" key="1">
    <source>
        <dbReference type="ARBA" id="ARBA00009776"/>
    </source>
</evidence>
<dbReference type="PANTHER" id="PTHR10344">
    <property type="entry name" value="THYMIDYLATE KINASE"/>
    <property type="match status" value="1"/>
</dbReference>
<dbReference type="FunFam" id="3.40.50.300:FF:000225">
    <property type="entry name" value="Thymidylate kinase"/>
    <property type="match status" value="1"/>
</dbReference>
<dbReference type="InterPro" id="IPR018095">
    <property type="entry name" value="Thymidylate_kin_CS"/>
</dbReference>
<dbReference type="OrthoDB" id="9774907at2"/>
<gene>
    <name evidence="12 14" type="primary">tmk</name>
    <name evidence="14" type="ORF">GRI38_04705</name>
</gene>
<keyword evidence="8 12" id="KW-0067">ATP-binding</keyword>
<evidence type="ECO:0000256" key="3">
    <source>
        <dbReference type="ARBA" id="ARBA00017144"/>
    </source>
</evidence>